<organism evidence="1 2">
    <name type="scientific">Symmachiella dynata</name>
    <dbReference type="NCBI Taxonomy" id="2527995"/>
    <lineage>
        <taxon>Bacteria</taxon>
        <taxon>Pseudomonadati</taxon>
        <taxon>Planctomycetota</taxon>
        <taxon>Planctomycetia</taxon>
        <taxon>Planctomycetales</taxon>
        <taxon>Planctomycetaceae</taxon>
        <taxon>Symmachiella</taxon>
    </lineage>
</organism>
<reference evidence="1 2" key="1">
    <citation type="submission" date="2019-02" db="EMBL/GenBank/DDBJ databases">
        <title>Deep-cultivation of Planctomycetes and their phenomic and genomic characterization uncovers novel biology.</title>
        <authorList>
            <person name="Wiegand S."/>
            <person name="Jogler M."/>
            <person name="Boedeker C."/>
            <person name="Pinto D."/>
            <person name="Vollmers J."/>
            <person name="Rivas-Marin E."/>
            <person name="Kohn T."/>
            <person name="Peeters S.H."/>
            <person name="Heuer A."/>
            <person name="Rast P."/>
            <person name="Oberbeckmann S."/>
            <person name="Bunk B."/>
            <person name="Jeske O."/>
            <person name="Meyerdierks A."/>
            <person name="Storesund J.E."/>
            <person name="Kallscheuer N."/>
            <person name="Luecker S."/>
            <person name="Lage O.M."/>
            <person name="Pohl T."/>
            <person name="Merkel B.J."/>
            <person name="Hornburger P."/>
            <person name="Mueller R.-W."/>
            <person name="Bruemmer F."/>
            <person name="Labrenz M."/>
            <person name="Spormann A.M."/>
            <person name="Op den Camp H."/>
            <person name="Overmann J."/>
            <person name="Amann R."/>
            <person name="Jetten M.S.M."/>
            <person name="Mascher T."/>
            <person name="Medema M.H."/>
            <person name="Devos D.P."/>
            <person name="Kaster A.-K."/>
            <person name="Ovreas L."/>
            <person name="Rohde M."/>
            <person name="Galperin M.Y."/>
            <person name="Jogler C."/>
        </authorList>
    </citation>
    <scope>NUCLEOTIDE SEQUENCE [LARGE SCALE GENOMIC DNA]</scope>
    <source>
        <strain evidence="1 2">Mal52</strain>
    </source>
</reference>
<gene>
    <name evidence="1" type="ORF">Mal52_31600</name>
</gene>
<dbReference type="KEGG" id="sdyn:Mal52_31600"/>
<protein>
    <submittedName>
        <fullName evidence="1">Uncharacterized protein</fullName>
    </submittedName>
</protein>
<evidence type="ECO:0000313" key="2">
    <source>
        <dbReference type="Proteomes" id="UP000319383"/>
    </source>
</evidence>
<sequence length="142" mass="16301">MIRRRFVLAITQESRQRAAVRTPPSDAALRIDALEVTNEQHAKVNPRRNPRPTNVVGIKRFAPLLDKVIEVAGSKDRVEFVVENVLRHIRQRPGRHSKLPLLLLHPPSHAHRCTLPVELSYPRSKVRRQYNVRVKRGFSTGS</sequence>
<dbReference type="AlphaFoldDB" id="A0A517ZQB7"/>
<evidence type="ECO:0000313" key="1">
    <source>
        <dbReference type="EMBL" id="QDU44674.1"/>
    </source>
</evidence>
<name>A0A517ZQB7_9PLAN</name>
<proteinExistence type="predicted"/>
<accession>A0A517ZQB7</accession>
<dbReference type="EMBL" id="CP036276">
    <property type="protein sequence ID" value="QDU44674.1"/>
    <property type="molecule type" value="Genomic_DNA"/>
</dbReference>
<keyword evidence="2" id="KW-1185">Reference proteome</keyword>
<dbReference type="Proteomes" id="UP000319383">
    <property type="component" value="Chromosome"/>
</dbReference>